<dbReference type="EMBL" id="JAECSB010000013">
    <property type="protein sequence ID" value="MBH5141410.1"/>
    <property type="molecule type" value="Genomic_DNA"/>
</dbReference>
<feature type="region of interest" description="Disordered" evidence="2">
    <location>
        <begin position="15"/>
        <end position="41"/>
    </location>
</feature>
<dbReference type="PANTHER" id="PTHR33392:SF6">
    <property type="entry name" value="POLYISOPRENYL-TEICHOIC ACID--PEPTIDOGLYCAN TEICHOIC ACID TRANSFERASE TAGU"/>
    <property type="match status" value="1"/>
</dbReference>
<gene>
    <name evidence="5" type="ORF">I3517_02110</name>
</gene>
<feature type="compositionally biased region" description="Basic residues" evidence="2">
    <location>
        <begin position="23"/>
        <end position="35"/>
    </location>
</feature>
<dbReference type="InterPro" id="IPR050922">
    <property type="entry name" value="LytR/CpsA/Psr_CW_biosynth"/>
</dbReference>
<dbReference type="InterPro" id="IPR004474">
    <property type="entry name" value="LytR_CpsA_psr"/>
</dbReference>
<keyword evidence="6" id="KW-1185">Reference proteome</keyword>
<evidence type="ECO:0000259" key="3">
    <source>
        <dbReference type="Pfam" id="PF03816"/>
    </source>
</evidence>
<sequence>MSGIDRFYSGTVDSVSAVEPRPRHSATRHRRRRQPQRSTLSVGRKLAAASLSTTILVGVGIGWYVQSDLTSGLYRSDALSALGDDAGSSLDGDTNILLIGLDSRKAMDGSDLPAEFVTDKLHAGDSDVGGYNTNTLILLHVPGDGGKASAVAIPRDDYVAVPGYGMAKIKEAYGMAKADADAKLVADGVTDPAAREQQAREVGRRSTLTTVQNLLKVPIDHFAEVNLMGFYDVVSAIGPVQVCLNNPVQDDFSGANFPAGVQTLDASQALSFVRQRHGLDNGDLDRTHRQQAFISAVIANLKGSGVIGNIPKMTALADVVKKDVVIDSAMDPVRFASQASALAGGNIDFYTLPIEGYETVDGQDVNMVDPARLRSEVSRIFAGGDSASAPAMDTAISTGNEVVDIRNGTATDGLGAALAAAMKASGVEVGEVSTAAATAKSVVSYGVGAKAVAEALAEQLGVAAVPNEQAAAESVSVLIGEDNAQTVFSAAPAQSDSSVSAGTVPDTGAQGSPIRADANGGIPCVD</sequence>
<protein>
    <submittedName>
        <fullName evidence="5">LCP family protein</fullName>
    </submittedName>
</protein>
<feature type="region of interest" description="Disordered" evidence="2">
    <location>
        <begin position="491"/>
        <end position="526"/>
    </location>
</feature>
<dbReference type="PANTHER" id="PTHR33392">
    <property type="entry name" value="POLYISOPRENYL-TEICHOIC ACID--PEPTIDOGLYCAN TEICHOIC ACID TRANSFERASE TAGU"/>
    <property type="match status" value="1"/>
</dbReference>
<dbReference type="AlphaFoldDB" id="A0A8I0ZVQ0"/>
<name>A0A8I0ZVQ0_RHOER</name>
<organism evidence="5 6">
    <name type="scientific">Rhodococcus erythropolis</name>
    <name type="common">Arthrobacter picolinophilus</name>
    <dbReference type="NCBI Taxonomy" id="1833"/>
    <lineage>
        <taxon>Bacteria</taxon>
        <taxon>Bacillati</taxon>
        <taxon>Actinomycetota</taxon>
        <taxon>Actinomycetes</taxon>
        <taxon>Mycobacteriales</taxon>
        <taxon>Nocardiaceae</taxon>
        <taxon>Rhodococcus</taxon>
        <taxon>Rhodococcus erythropolis group</taxon>
    </lineage>
</organism>
<evidence type="ECO:0000313" key="5">
    <source>
        <dbReference type="EMBL" id="MBH5141410.1"/>
    </source>
</evidence>
<comment type="caution">
    <text evidence="5">The sequence shown here is derived from an EMBL/GenBank/DDBJ whole genome shotgun (WGS) entry which is preliminary data.</text>
</comment>
<comment type="similarity">
    <text evidence="1">Belongs to the LytR/CpsA/Psr (LCP) family.</text>
</comment>
<dbReference type="Gene3D" id="3.40.630.190">
    <property type="entry name" value="LCP protein"/>
    <property type="match status" value="1"/>
</dbReference>
<dbReference type="Pfam" id="PF13399">
    <property type="entry name" value="LytR_C"/>
    <property type="match status" value="1"/>
</dbReference>
<dbReference type="Pfam" id="PF03816">
    <property type="entry name" value="LytR_cpsA_psr"/>
    <property type="match status" value="1"/>
</dbReference>
<proteinExistence type="inferred from homology"/>
<feature type="compositionally biased region" description="Polar residues" evidence="2">
    <location>
        <begin position="491"/>
        <end position="501"/>
    </location>
</feature>
<accession>A0A8I0ZVQ0</accession>
<reference evidence="5 6" key="1">
    <citation type="submission" date="2020-12" db="EMBL/GenBank/DDBJ databases">
        <title>Draft genome sequence of furan degrading bacterial strain FUR100.</title>
        <authorList>
            <person name="Woiski C."/>
        </authorList>
    </citation>
    <scope>NUCLEOTIDE SEQUENCE [LARGE SCALE GENOMIC DNA]</scope>
    <source>
        <strain evidence="5 6">FUR100</strain>
    </source>
</reference>
<feature type="domain" description="Cell envelope-related transcriptional attenuator" evidence="3">
    <location>
        <begin position="132"/>
        <end position="302"/>
    </location>
</feature>
<evidence type="ECO:0000256" key="1">
    <source>
        <dbReference type="ARBA" id="ARBA00006068"/>
    </source>
</evidence>
<evidence type="ECO:0000313" key="6">
    <source>
        <dbReference type="Proteomes" id="UP000627573"/>
    </source>
</evidence>
<dbReference type="InterPro" id="IPR027381">
    <property type="entry name" value="LytR/CpsA/Psr_C"/>
</dbReference>
<evidence type="ECO:0000256" key="2">
    <source>
        <dbReference type="SAM" id="MobiDB-lite"/>
    </source>
</evidence>
<evidence type="ECO:0000259" key="4">
    <source>
        <dbReference type="Pfam" id="PF13399"/>
    </source>
</evidence>
<dbReference type="Proteomes" id="UP000627573">
    <property type="component" value="Unassembled WGS sequence"/>
</dbReference>
<dbReference type="Gene3D" id="3.30.70.2390">
    <property type="match status" value="1"/>
</dbReference>
<dbReference type="NCBIfam" id="TIGR00350">
    <property type="entry name" value="lytR_cpsA_psr"/>
    <property type="match status" value="1"/>
</dbReference>
<feature type="domain" description="LytR/CpsA/Psr regulator C-terminal" evidence="4">
    <location>
        <begin position="403"/>
        <end position="482"/>
    </location>
</feature>